<evidence type="ECO:0000256" key="2">
    <source>
        <dbReference type="ARBA" id="ARBA00001946"/>
    </source>
</evidence>
<comment type="cofactor">
    <cofactor evidence="1">
        <name>Mn(2+)</name>
        <dbReference type="ChEBI" id="CHEBI:29035"/>
    </cofactor>
</comment>
<keyword evidence="8" id="KW-0378">Hydrolase</keyword>
<dbReference type="EMBL" id="UINC01005282">
    <property type="protein sequence ID" value="SVA20308.1"/>
    <property type="molecule type" value="Genomic_DNA"/>
</dbReference>
<keyword evidence="11" id="KW-0464">Manganese</keyword>
<evidence type="ECO:0000256" key="4">
    <source>
        <dbReference type="ARBA" id="ARBA00022695"/>
    </source>
</evidence>
<name>A0A381TXW5_9ZZZZ</name>
<evidence type="ECO:0000313" key="13">
    <source>
        <dbReference type="EMBL" id="SVA20308.1"/>
    </source>
</evidence>
<keyword evidence="4" id="KW-0548">Nucleotidyltransferase</keyword>
<dbReference type="SUPFAM" id="SSF53098">
    <property type="entry name" value="Ribonuclease H-like"/>
    <property type="match status" value="1"/>
</dbReference>
<evidence type="ECO:0000256" key="10">
    <source>
        <dbReference type="ARBA" id="ARBA00022842"/>
    </source>
</evidence>
<keyword evidence="7" id="KW-0479">Metal-binding</keyword>
<dbReference type="InterPro" id="IPR013520">
    <property type="entry name" value="Ribonucl_H"/>
</dbReference>
<dbReference type="InterPro" id="IPR006054">
    <property type="entry name" value="DnaQ"/>
</dbReference>
<dbReference type="GO" id="GO:0045004">
    <property type="term" value="P:DNA replication proofreading"/>
    <property type="evidence" value="ECO:0007669"/>
    <property type="project" value="TreeGrafter"/>
</dbReference>
<comment type="cofactor">
    <cofactor evidence="2">
        <name>Mg(2+)</name>
        <dbReference type="ChEBI" id="CHEBI:18420"/>
    </cofactor>
</comment>
<dbReference type="GO" id="GO:0005829">
    <property type="term" value="C:cytosol"/>
    <property type="evidence" value="ECO:0007669"/>
    <property type="project" value="TreeGrafter"/>
</dbReference>
<keyword evidence="3" id="KW-0808">Transferase</keyword>
<gene>
    <name evidence="13" type="ORF">METZ01_LOCUS73162</name>
</gene>
<keyword evidence="9" id="KW-0269">Exonuclease</keyword>
<keyword evidence="10" id="KW-0460">Magnesium</keyword>
<dbReference type="GO" id="GO:0003677">
    <property type="term" value="F:DNA binding"/>
    <property type="evidence" value="ECO:0007669"/>
    <property type="project" value="InterPro"/>
</dbReference>
<protein>
    <recommendedName>
        <fullName evidence="12">Exonuclease domain-containing protein</fullName>
    </recommendedName>
</protein>
<dbReference type="AlphaFoldDB" id="A0A381TXW5"/>
<evidence type="ECO:0000256" key="7">
    <source>
        <dbReference type="ARBA" id="ARBA00022723"/>
    </source>
</evidence>
<evidence type="ECO:0000256" key="8">
    <source>
        <dbReference type="ARBA" id="ARBA00022801"/>
    </source>
</evidence>
<dbReference type="PANTHER" id="PTHR30231:SF41">
    <property type="entry name" value="DNA POLYMERASE III SUBUNIT EPSILON"/>
    <property type="match status" value="1"/>
</dbReference>
<dbReference type="GO" id="GO:0046872">
    <property type="term" value="F:metal ion binding"/>
    <property type="evidence" value="ECO:0007669"/>
    <property type="project" value="UniProtKB-KW"/>
</dbReference>
<proteinExistence type="predicted"/>
<evidence type="ECO:0000256" key="11">
    <source>
        <dbReference type="ARBA" id="ARBA00023211"/>
    </source>
</evidence>
<keyword evidence="5" id="KW-0235">DNA replication</keyword>
<evidence type="ECO:0000259" key="12">
    <source>
        <dbReference type="SMART" id="SM00479"/>
    </source>
</evidence>
<dbReference type="Pfam" id="PF00929">
    <property type="entry name" value="RNase_T"/>
    <property type="match status" value="1"/>
</dbReference>
<organism evidence="13">
    <name type="scientific">marine metagenome</name>
    <dbReference type="NCBI Taxonomy" id="408172"/>
    <lineage>
        <taxon>unclassified sequences</taxon>
        <taxon>metagenomes</taxon>
        <taxon>ecological metagenomes</taxon>
    </lineage>
</organism>
<dbReference type="PANTHER" id="PTHR30231">
    <property type="entry name" value="DNA POLYMERASE III SUBUNIT EPSILON"/>
    <property type="match status" value="1"/>
</dbReference>
<evidence type="ECO:0000256" key="6">
    <source>
        <dbReference type="ARBA" id="ARBA00022722"/>
    </source>
</evidence>
<dbReference type="SMART" id="SM00479">
    <property type="entry name" value="EXOIII"/>
    <property type="match status" value="1"/>
</dbReference>
<evidence type="ECO:0000256" key="1">
    <source>
        <dbReference type="ARBA" id="ARBA00001936"/>
    </source>
</evidence>
<feature type="domain" description="Exonuclease" evidence="12">
    <location>
        <begin position="1"/>
        <end position="160"/>
    </location>
</feature>
<sequence>MSIQEDHRIVEIACIETKDLIPTKKIFHKLINPERKVEEDALKIHGHTDEMLKEKKKFKDIANEFLQFIEGKKLIIHNASFDISFLNHELKKINKKILNIKDVIDSLEIARVKYPGVSNSLDNLCKRFNIDLSKRAKHNALLDCELLREVYINLTEQKEPSLNLKEHISFGDDAKGFKKIRKEYAKIIIKPSNEEISHHKIFLKKEFKKNYF</sequence>
<dbReference type="GO" id="GO:0003887">
    <property type="term" value="F:DNA-directed DNA polymerase activity"/>
    <property type="evidence" value="ECO:0007669"/>
    <property type="project" value="InterPro"/>
</dbReference>
<dbReference type="Gene3D" id="3.30.420.10">
    <property type="entry name" value="Ribonuclease H-like superfamily/Ribonuclease H"/>
    <property type="match status" value="1"/>
</dbReference>
<dbReference type="InterPro" id="IPR036397">
    <property type="entry name" value="RNaseH_sf"/>
</dbReference>
<reference evidence="13" key="1">
    <citation type="submission" date="2018-05" db="EMBL/GenBank/DDBJ databases">
        <authorList>
            <person name="Lanie J.A."/>
            <person name="Ng W.-L."/>
            <person name="Kazmierczak K.M."/>
            <person name="Andrzejewski T.M."/>
            <person name="Davidsen T.M."/>
            <person name="Wayne K.J."/>
            <person name="Tettelin H."/>
            <person name="Glass J.I."/>
            <person name="Rusch D."/>
            <person name="Podicherti R."/>
            <person name="Tsui H.-C.T."/>
            <person name="Winkler M.E."/>
        </authorList>
    </citation>
    <scope>NUCLEOTIDE SEQUENCE</scope>
</reference>
<dbReference type="InterPro" id="IPR012337">
    <property type="entry name" value="RNaseH-like_sf"/>
</dbReference>
<dbReference type="FunFam" id="3.30.420.10:FF:000012">
    <property type="entry name" value="DNA polymerase III subunit epsilon"/>
    <property type="match status" value="1"/>
</dbReference>
<evidence type="ECO:0000256" key="5">
    <source>
        <dbReference type="ARBA" id="ARBA00022705"/>
    </source>
</evidence>
<dbReference type="GO" id="GO:0008408">
    <property type="term" value="F:3'-5' exonuclease activity"/>
    <property type="evidence" value="ECO:0007669"/>
    <property type="project" value="TreeGrafter"/>
</dbReference>
<dbReference type="NCBIfam" id="NF004316">
    <property type="entry name" value="PRK05711.1"/>
    <property type="match status" value="1"/>
</dbReference>
<keyword evidence="6" id="KW-0540">Nuclease</keyword>
<accession>A0A381TXW5</accession>
<dbReference type="NCBIfam" id="TIGR00573">
    <property type="entry name" value="dnaq"/>
    <property type="match status" value="1"/>
</dbReference>
<evidence type="ECO:0000256" key="9">
    <source>
        <dbReference type="ARBA" id="ARBA00022839"/>
    </source>
</evidence>
<evidence type="ECO:0000256" key="3">
    <source>
        <dbReference type="ARBA" id="ARBA00022679"/>
    </source>
</evidence>